<evidence type="ECO:0008006" key="6">
    <source>
        <dbReference type="Google" id="ProtNLM"/>
    </source>
</evidence>
<keyword evidence="1" id="KW-0285">Flavoprotein</keyword>
<proteinExistence type="predicted"/>
<evidence type="ECO:0000256" key="3">
    <source>
        <dbReference type="ARBA" id="ARBA00023002"/>
    </source>
</evidence>
<dbReference type="AlphaFoldDB" id="A0A8S0X5B2"/>
<comment type="caution">
    <text evidence="4">The sequence shown here is derived from an EMBL/GenBank/DDBJ whole genome shotgun (WGS) entry which is preliminary data.</text>
</comment>
<sequence>MGSVEAPSLHRAEAPLPVLSKLGNPNIPEDLDAGSAASIWLESFAKYAESGDIDGVLSLLVNSSFTSGIFKPGVADIPEPTSSEIAVYWRDILALTWDFRTFESTLNIKTFLTDRLAEAKDHERPTPEGRSSPTAATVIFTFETKVGLCSGIARLVPFPGPNEDTFDWKACAVFTGLDDLKGFPEKVGSLRNRQPNHGKWEEARRREISFEGRDPTVLIIGGGQSGLEVAARLKALDISTLVVEKNKRIGDNWRTRYEALCLHDPVWYDHMPYIPFPPTWPVFTPAKKLANWLEYYAEAMELNVWTSSTVLSATQDAETKIWSVKVKQSDGTERVFKVKHVVIAMGFKGGRGYIPTYPGMDTFKGQILHSTQHDRALDHAGKKVLVIGSCTSAHDISVDYADYGVDVTMFQRSSTYVMSTKNGIPLLLGSLYSEHGPPIELADRINASFPNLFMAGMAHRVTKLIAEADKETLDELHKRGFRTNDGYKDCGLILMVWTKAGGYYMSALLLFSSAVDGIDRRVKDVGGSQYIIDGKIKLKNDSQIQSFTPDGLKFEDGSTLPADVVVFCTGLADPRHTIRSVFGDEVADKSKPVWGINEEGEINGCWRDLGYKGMWYMMGNLALCRFYSKPLALQIKAMEEGVFDGHRYAAAE</sequence>
<evidence type="ECO:0000313" key="4">
    <source>
        <dbReference type="EMBL" id="CAA7267532.1"/>
    </source>
</evidence>
<reference evidence="4 5" key="1">
    <citation type="submission" date="2020-01" db="EMBL/GenBank/DDBJ databases">
        <authorList>
            <person name="Gupta K D."/>
        </authorList>
    </citation>
    <scope>NUCLEOTIDE SEQUENCE [LARGE SCALE GENOMIC DNA]</scope>
</reference>
<dbReference type="GO" id="GO:0004499">
    <property type="term" value="F:N,N-dimethylaniline monooxygenase activity"/>
    <property type="evidence" value="ECO:0007669"/>
    <property type="project" value="InterPro"/>
</dbReference>
<keyword evidence="3" id="KW-0560">Oxidoreductase</keyword>
<dbReference type="InterPro" id="IPR020946">
    <property type="entry name" value="Flavin_mOase-like"/>
</dbReference>
<evidence type="ECO:0000256" key="1">
    <source>
        <dbReference type="ARBA" id="ARBA00022630"/>
    </source>
</evidence>
<evidence type="ECO:0000256" key="2">
    <source>
        <dbReference type="ARBA" id="ARBA00022827"/>
    </source>
</evidence>
<gene>
    <name evidence="4" type="ORF">AAE3_LOCUS9676</name>
</gene>
<keyword evidence="2" id="KW-0274">FAD</keyword>
<organism evidence="4 5">
    <name type="scientific">Cyclocybe aegerita</name>
    <name type="common">Black poplar mushroom</name>
    <name type="synonym">Agrocybe aegerita</name>
    <dbReference type="NCBI Taxonomy" id="1973307"/>
    <lineage>
        <taxon>Eukaryota</taxon>
        <taxon>Fungi</taxon>
        <taxon>Dikarya</taxon>
        <taxon>Basidiomycota</taxon>
        <taxon>Agaricomycotina</taxon>
        <taxon>Agaricomycetes</taxon>
        <taxon>Agaricomycetidae</taxon>
        <taxon>Agaricales</taxon>
        <taxon>Agaricineae</taxon>
        <taxon>Bolbitiaceae</taxon>
        <taxon>Cyclocybe</taxon>
    </lineage>
</organism>
<accession>A0A8S0X5B2</accession>
<name>A0A8S0X5B2_CYCAE</name>
<dbReference type="InterPro" id="IPR036188">
    <property type="entry name" value="FAD/NAD-bd_sf"/>
</dbReference>
<dbReference type="GO" id="GO:0050661">
    <property type="term" value="F:NADP binding"/>
    <property type="evidence" value="ECO:0007669"/>
    <property type="project" value="InterPro"/>
</dbReference>
<keyword evidence="5" id="KW-1185">Reference proteome</keyword>
<protein>
    <recommendedName>
        <fullName evidence="6">Flavin-containing monooxygenase</fullName>
    </recommendedName>
</protein>
<dbReference type="SUPFAM" id="SSF51905">
    <property type="entry name" value="FAD/NAD(P)-binding domain"/>
    <property type="match status" value="2"/>
</dbReference>
<dbReference type="Proteomes" id="UP000467700">
    <property type="component" value="Unassembled WGS sequence"/>
</dbReference>
<dbReference type="GO" id="GO:0050660">
    <property type="term" value="F:flavin adenine dinucleotide binding"/>
    <property type="evidence" value="ECO:0007669"/>
    <property type="project" value="InterPro"/>
</dbReference>
<evidence type="ECO:0000313" key="5">
    <source>
        <dbReference type="Proteomes" id="UP000467700"/>
    </source>
</evidence>
<dbReference type="Pfam" id="PF00743">
    <property type="entry name" value="FMO-like"/>
    <property type="match status" value="1"/>
</dbReference>
<dbReference type="OrthoDB" id="74360at2759"/>
<dbReference type="Gene3D" id="3.50.50.60">
    <property type="entry name" value="FAD/NAD(P)-binding domain"/>
    <property type="match status" value="2"/>
</dbReference>
<dbReference type="EMBL" id="CACVBS010000060">
    <property type="protein sequence ID" value="CAA7267532.1"/>
    <property type="molecule type" value="Genomic_DNA"/>
</dbReference>
<dbReference type="PANTHER" id="PTHR43539">
    <property type="entry name" value="FLAVIN-BINDING MONOOXYGENASE-LIKE PROTEIN (AFU_ORTHOLOGUE AFUA_4G09220)"/>
    <property type="match status" value="1"/>
</dbReference>
<dbReference type="PANTHER" id="PTHR43539:SF68">
    <property type="entry name" value="FLAVIN-BINDING MONOOXYGENASE-LIKE PROTEIN (AFU_ORTHOLOGUE AFUA_4G09220)"/>
    <property type="match status" value="1"/>
</dbReference>
<dbReference type="InterPro" id="IPR050982">
    <property type="entry name" value="Auxin_biosynth/cation_transpt"/>
</dbReference>